<dbReference type="AlphaFoldDB" id="A0A2P2LMC8"/>
<dbReference type="EMBL" id="GGEC01038644">
    <property type="protein sequence ID" value="MBX19128.1"/>
    <property type="molecule type" value="Transcribed_RNA"/>
</dbReference>
<proteinExistence type="predicted"/>
<feature type="region of interest" description="Disordered" evidence="1">
    <location>
        <begin position="1"/>
        <end position="21"/>
    </location>
</feature>
<name>A0A2P2LMC8_RHIMU</name>
<protein>
    <submittedName>
        <fullName evidence="2">Uncharacterized protein</fullName>
    </submittedName>
</protein>
<evidence type="ECO:0000256" key="1">
    <source>
        <dbReference type="SAM" id="MobiDB-lite"/>
    </source>
</evidence>
<organism evidence="2">
    <name type="scientific">Rhizophora mucronata</name>
    <name type="common">Asiatic mangrove</name>
    <dbReference type="NCBI Taxonomy" id="61149"/>
    <lineage>
        <taxon>Eukaryota</taxon>
        <taxon>Viridiplantae</taxon>
        <taxon>Streptophyta</taxon>
        <taxon>Embryophyta</taxon>
        <taxon>Tracheophyta</taxon>
        <taxon>Spermatophyta</taxon>
        <taxon>Magnoliopsida</taxon>
        <taxon>eudicotyledons</taxon>
        <taxon>Gunneridae</taxon>
        <taxon>Pentapetalae</taxon>
        <taxon>rosids</taxon>
        <taxon>fabids</taxon>
        <taxon>Malpighiales</taxon>
        <taxon>Rhizophoraceae</taxon>
        <taxon>Rhizophora</taxon>
    </lineage>
</organism>
<feature type="compositionally biased region" description="Low complexity" evidence="1">
    <location>
        <begin position="1"/>
        <end position="20"/>
    </location>
</feature>
<reference evidence="2" key="1">
    <citation type="submission" date="2018-02" db="EMBL/GenBank/DDBJ databases">
        <title>Rhizophora mucronata_Transcriptome.</title>
        <authorList>
            <person name="Meera S.P."/>
            <person name="Sreeshan A."/>
            <person name="Augustine A."/>
        </authorList>
    </citation>
    <scope>NUCLEOTIDE SEQUENCE</scope>
    <source>
        <tissue evidence="2">Leaf</tissue>
    </source>
</reference>
<evidence type="ECO:0000313" key="2">
    <source>
        <dbReference type="EMBL" id="MBX19128.1"/>
    </source>
</evidence>
<sequence length="332" mass="35566">MIPSASTPPLTPSGPSSPLSRWQNQSNIIPTLQLSASRLKSTLRARDMDLDMDMLEHESLRCRRQQLLDEVSGLASPSRWNNGLSTALAFATSGDQPGDYNRCGVKPTNLEDVFGSIDPAILSQLQGLSSDALAPQLQSPAGIQISHNMNQQPRSSYLSSFFSSPVRTPPSFGIDPSGAGAAAVLSSRSAAFAKQRSQSFIDRSAVNHYTGLSLPVSSAAMIPSNLSDWGSPDGKLDWGIQGEELHKLRKSASFGFRSNGSSLGSAPVPMPGTVDEPDVSWVHSLVKDTSSMKPGQLGLEEQQQQCHLTTSGSEMLPAWGEQLYSEQKQLVA</sequence>
<accession>A0A2P2LMC8</accession>